<sequence>MVELIFCCISEADITGPSCLARSIRNGGRGATLIGGSHAHFWTMRFASITYAVNFTSQMCRLGGGNGRTIKEHAEQNGFENQ</sequence>
<evidence type="ECO:0000313" key="1">
    <source>
        <dbReference type="EMBL" id="VVO02530.1"/>
    </source>
</evidence>
<dbReference type="Proteomes" id="UP000326557">
    <property type="component" value="Unassembled WGS sequence"/>
</dbReference>
<name>A0A5E7CCW4_PSEFL</name>
<organism evidence="1 2">
    <name type="scientific">Pseudomonas fluorescens</name>
    <dbReference type="NCBI Taxonomy" id="294"/>
    <lineage>
        <taxon>Bacteria</taxon>
        <taxon>Pseudomonadati</taxon>
        <taxon>Pseudomonadota</taxon>
        <taxon>Gammaproteobacteria</taxon>
        <taxon>Pseudomonadales</taxon>
        <taxon>Pseudomonadaceae</taxon>
        <taxon>Pseudomonas</taxon>
    </lineage>
</organism>
<protein>
    <submittedName>
        <fullName evidence="1">Uncharacterized protein</fullName>
    </submittedName>
</protein>
<dbReference type="AlphaFoldDB" id="A0A5E7CCW4"/>
<gene>
    <name evidence="1" type="ORF">PS704_02778</name>
</gene>
<dbReference type="EMBL" id="CABVHP010000007">
    <property type="protein sequence ID" value="VVO02530.1"/>
    <property type="molecule type" value="Genomic_DNA"/>
</dbReference>
<reference evidence="1 2" key="1">
    <citation type="submission" date="2019-09" db="EMBL/GenBank/DDBJ databases">
        <authorList>
            <person name="Chandra G."/>
            <person name="Truman W A."/>
        </authorList>
    </citation>
    <scope>NUCLEOTIDE SEQUENCE [LARGE SCALE GENOMIC DNA]</scope>
    <source>
        <strain evidence="1">PS704</strain>
    </source>
</reference>
<proteinExistence type="predicted"/>
<evidence type="ECO:0000313" key="2">
    <source>
        <dbReference type="Proteomes" id="UP000326557"/>
    </source>
</evidence>
<accession>A0A5E7CCW4</accession>